<keyword evidence="12" id="KW-0010">Activator</keyword>
<keyword evidence="22" id="KW-1185">Reference proteome</keyword>
<feature type="domain" description="GATA-type" evidence="20">
    <location>
        <begin position="203"/>
        <end position="237"/>
    </location>
</feature>
<evidence type="ECO:0000313" key="22">
    <source>
        <dbReference type="Proteomes" id="UP000593571"/>
    </source>
</evidence>
<name>A0A7J8BVN0_ROUAE</name>
<feature type="region of interest" description="Disordered" evidence="19">
    <location>
        <begin position="111"/>
        <end position="149"/>
    </location>
</feature>
<evidence type="ECO:0000256" key="13">
    <source>
        <dbReference type="ARBA" id="ARBA00023163"/>
    </source>
</evidence>
<dbReference type="AlphaFoldDB" id="A0A7J8BVN0"/>
<dbReference type="FunFam" id="3.30.50.10:FF:000040">
    <property type="entry name" value="GATA-type zinc finger protein 1"/>
    <property type="match status" value="1"/>
</dbReference>
<evidence type="ECO:0000259" key="20">
    <source>
        <dbReference type="PROSITE" id="PS50114"/>
    </source>
</evidence>
<dbReference type="InterPro" id="IPR013088">
    <property type="entry name" value="Znf_NHR/GATA"/>
</dbReference>
<dbReference type="PROSITE" id="PS50114">
    <property type="entry name" value="GATA_ZN_FINGER_2"/>
    <property type="match status" value="1"/>
</dbReference>
<dbReference type="GO" id="GO:0043565">
    <property type="term" value="F:sequence-specific DNA binding"/>
    <property type="evidence" value="ECO:0007669"/>
    <property type="project" value="InterPro"/>
</dbReference>
<feature type="region of interest" description="Disordered" evidence="19">
    <location>
        <begin position="20"/>
        <end position="49"/>
    </location>
</feature>
<evidence type="ECO:0000256" key="2">
    <source>
        <dbReference type="ARBA" id="ARBA00022473"/>
    </source>
</evidence>
<dbReference type="PRINTS" id="PR00619">
    <property type="entry name" value="GATAZNFINGER"/>
</dbReference>
<evidence type="ECO:0000256" key="4">
    <source>
        <dbReference type="ARBA" id="ARBA00022723"/>
    </source>
</evidence>
<evidence type="ECO:0000256" key="6">
    <source>
        <dbReference type="ARBA" id="ARBA00022782"/>
    </source>
</evidence>
<evidence type="ECO:0000313" key="21">
    <source>
        <dbReference type="EMBL" id="KAF6402903.1"/>
    </source>
</evidence>
<keyword evidence="8" id="KW-0744">Spermatogenesis</keyword>
<keyword evidence="5 18" id="KW-0863">Zinc-finger</keyword>
<dbReference type="Proteomes" id="UP000593571">
    <property type="component" value="Unassembled WGS sequence"/>
</dbReference>
<evidence type="ECO:0000256" key="18">
    <source>
        <dbReference type="PROSITE-ProRule" id="PRU00094"/>
    </source>
</evidence>
<evidence type="ECO:0000256" key="8">
    <source>
        <dbReference type="ARBA" id="ARBA00022871"/>
    </source>
</evidence>
<keyword evidence="11" id="KW-0238">DNA-binding</keyword>
<evidence type="ECO:0000256" key="14">
    <source>
        <dbReference type="ARBA" id="ARBA00023242"/>
    </source>
</evidence>
<dbReference type="GO" id="GO:0005634">
    <property type="term" value="C:nucleus"/>
    <property type="evidence" value="ECO:0007669"/>
    <property type="project" value="UniProtKB-SubCell"/>
</dbReference>
<keyword evidence="3" id="KW-0678">Repressor</keyword>
<evidence type="ECO:0000256" key="11">
    <source>
        <dbReference type="ARBA" id="ARBA00023125"/>
    </source>
</evidence>
<evidence type="ECO:0000256" key="19">
    <source>
        <dbReference type="SAM" id="MobiDB-lite"/>
    </source>
</evidence>
<keyword evidence="6" id="KW-0221">Differentiation</keyword>
<dbReference type="PANTHER" id="PTHR47341:SF1">
    <property type="entry name" value="GATA-TYPE ZINC FINGER PROTEIN 1"/>
    <property type="match status" value="1"/>
</dbReference>
<dbReference type="EMBL" id="JACASE010000016">
    <property type="protein sequence ID" value="KAF6402903.1"/>
    <property type="molecule type" value="Genomic_DNA"/>
</dbReference>
<comment type="subcellular location">
    <subcellularLocation>
        <location evidence="1">Nucleus</location>
    </subcellularLocation>
</comment>
<organism evidence="21 22">
    <name type="scientific">Rousettus aegyptiacus</name>
    <name type="common">Egyptian fruit bat</name>
    <name type="synonym">Pteropus aegyptiacus</name>
    <dbReference type="NCBI Taxonomy" id="9407"/>
    <lineage>
        <taxon>Eukaryota</taxon>
        <taxon>Metazoa</taxon>
        <taxon>Chordata</taxon>
        <taxon>Craniata</taxon>
        <taxon>Vertebrata</taxon>
        <taxon>Euteleostomi</taxon>
        <taxon>Mammalia</taxon>
        <taxon>Eutheria</taxon>
        <taxon>Laurasiatheria</taxon>
        <taxon>Chiroptera</taxon>
        <taxon>Yinpterochiroptera</taxon>
        <taxon>Pteropodoidea</taxon>
        <taxon>Pteropodidae</taxon>
        <taxon>Rousettinae</taxon>
        <taxon>Rousettus</taxon>
    </lineage>
</organism>
<comment type="caution">
    <text evidence="21">The sequence shown here is derived from an EMBL/GenBank/DDBJ whole genome shotgun (WGS) entry which is preliminary data.</text>
</comment>
<keyword evidence="14" id="KW-0539">Nucleus</keyword>
<evidence type="ECO:0000256" key="17">
    <source>
        <dbReference type="ARBA" id="ARBA00079323"/>
    </source>
</evidence>
<keyword evidence="2" id="KW-0217">Developmental protein</keyword>
<dbReference type="GO" id="GO:0006357">
    <property type="term" value="P:regulation of transcription by RNA polymerase II"/>
    <property type="evidence" value="ECO:0007669"/>
    <property type="project" value="TreeGrafter"/>
</dbReference>
<gene>
    <name evidence="21" type="ORF">HJG63_020964</name>
</gene>
<proteinExistence type="predicted"/>
<dbReference type="GO" id="GO:0007283">
    <property type="term" value="P:spermatogenesis"/>
    <property type="evidence" value="ECO:0007669"/>
    <property type="project" value="UniProtKB-KW"/>
</dbReference>
<dbReference type="InterPro" id="IPR053116">
    <property type="entry name" value="GATA-type_Znf_Regulator"/>
</dbReference>
<dbReference type="CDD" id="cd00202">
    <property type="entry name" value="ZnF_GATA"/>
    <property type="match status" value="1"/>
</dbReference>
<evidence type="ECO:0000256" key="10">
    <source>
        <dbReference type="ARBA" id="ARBA00023015"/>
    </source>
</evidence>
<dbReference type="InterPro" id="IPR000679">
    <property type="entry name" value="Znf_GATA"/>
</dbReference>
<keyword evidence="10" id="KW-0805">Transcription regulation</keyword>
<evidence type="ECO:0000256" key="1">
    <source>
        <dbReference type="ARBA" id="ARBA00004123"/>
    </source>
</evidence>
<evidence type="ECO:0000256" key="15">
    <source>
        <dbReference type="ARBA" id="ARBA00055915"/>
    </source>
</evidence>
<sequence length="314" mass="34118">MEAEPAPDLSMMLRELLAPSCLDPEPLPGSPTQQAPRTPRCFRPSGRSFWPAHQDSVTTLHFLQDTAEEPTQPHTGNTQALEPYWELKTLGTVGPQLLAEDARAMLTPINQQHCSLGPPGSPPAPSAPPQRRSRKQLNPHQGAEKVDPQFEGVTLKFQIKPDSSLQIIPSYSLACSSRSQGPTTGPGGGPEANLGGSEALGPRRCASCRTQRTPLWRDAEDGTPLCNACGIRYKKYGTRCSSCWLVPRKNVQPKRLCGRCGVSLSPHQGPTQEGDHRRKTQASGPRAPGGHWPPSWPLLQSGLAEPPFRKCSQQ</sequence>
<dbReference type="SMART" id="SM00401">
    <property type="entry name" value="ZnF_GATA"/>
    <property type="match status" value="1"/>
</dbReference>
<evidence type="ECO:0000256" key="16">
    <source>
        <dbReference type="ARBA" id="ARBA00070238"/>
    </source>
</evidence>
<dbReference type="Gene3D" id="3.30.50.10">
    <property type="entry name" value="Erythroid Transcription Factor GATA-1, subunit A"/>
    <property type="match status" value="1"/>
</dbReference>
<reference evidence="21 22" key="1">
    <citation type="journal article" date="2020" name="Nature">
        <title>Six reference-quality genomes reveal evolution of bat adaptations.</title>
        <authorList>
            <person name="Jebb D."/>
            <person name="Huang Z."/>
            <person name="Pippel M."/>
            <person name="Hughes G.M."/>
            <person name="Lavrichenko K."/>
            <person name="Devanna P."/>
            <person name="Winkler S."/>
            <person name="Jermiin L.S."/>
            <person name="Skirmuntt E.C."/>
            <person name="Katzourakis A."/>
            <person name="Burkitt-Gray L."/>
            <person name="Ray D.A."/>
            <person name="Sullivan K.A.M."/>
            <person name="Roscito J.G."/>
            <person name="Kirilenko B.M."/>
            <person name="Davalos L.M."/>
            <person name="Corthals A.P."/>
            <person name="Power M.L."/>
            <person name="Jones G."/>
            <person name="Ransome R.D."/>
            <person name="Dechmann D.K.N."/>
            <person name="Locatelli A.G."/>
            <person name="Puechmaille S.J."/>
            <person name="Fedrigo O."/>
            <person name="Jarvis E.D."/>
            <person name="Hiller M."/>
            <person name="Vernes S.C."/>
            <person name="Myers E.W."/>
            <person name="Teeling E.C."/>
        </authorList>
    </citation>
    <scope>NUCLEOTIDE SEQUENCE [LARGE SCALE GENOMIC DNA]</scope>
    <source>
        <strain evidence="21">MRouAeg1</strain>
        <tissue evidence="21">Muscle</tissue>
    </source>
</reference>
<dbReference type="PANTHER" id="PTHR47341">
    <property type="entry name" value="GATA-TYPE ZINC FINGER PROTEIN 1"/>
    <property type="match status" value="1"/>
</dbReference>
<dbReference type="GO" id="GO:0048599">
    <property type="term" value="P:oocyte development"/>
    <property type="evidence" value="ECO:0007669"/>
    <property type="project" value="TreeGrafter"/>
</dbReference>
<feature type="region of interest" description="Disordered" evidence="19">
    <location>
        <begin position="176"/>
        <end position="202"/>
    </location>
</feature>
<evidence type="ECO:0000256" key="12">
    <source>
        <dbReference type="ARBA" id="ARBA00023159"/>
    </source>
</evidence>
<accession>A0A7J8BVN0</accession>
<dbReference type="OrthoDB" id="2162994at2759"/>
<keyword evidence="9" id="KW-0896">Oogenesis</keyword>
<feature type="region of interest" description="Disordered" evidence="19">
    <location>
        <begin position="265"/>
        <end position="314"/>
    </location>
</feature>
<keyword evidence="4" id="KW-0479">Metal-binding</keyword>
<protein>
    <recommendedName>
        <fullName evidence="16">GATA-type zinc finger protein 1</fullName>
    </recommendedName>
    <alternativeName>
        <fullName evidence="17">GATA-like protein 1</fullName>
    </alternativeName>
</protein>
<dbReference type="GO" id="GO:0008270">
    <property type="term" value="F:zinc ion binding"/>
    <property type="evidence" value="ECO:0007669"/>
    <property type="project" value="UniProtKB-KW"/>
</dbReference>
<keyword evidence="13" id="KW-0804">Transcription</keyword>
<evidence type="ECO:0000256" key="7">
    <source>
        <dbReference type="ARBA" id="ARBA00022833"/>
    </source>
</evidence>
<comment type="function">
    <text evidence="15">Transcriptional regulator that plays a key role in germ cell development. Determines the oogenic fate by activating key genes for the oogenic program and meiotic prophase entry. Acts downstream of bone morphogenetic protein (BMP) by regulating expression of genes required for the oogenic programs, which are repressed by Polycomb activities in sexually uncommitted germ cells. Regulates expression of STRA8, a central downstream effector for the meiotic program. Acts independently of retinoic acid (RA). In males, not required for germ-cell sex determination, but required to allow the spermatogonia to efficiently accomplish the meiotic prophase.</text>
</comment>
<dbReference type="SUPFAM" id="SSF57716">
    <property type="entry name" value="Glucocorticoid receptor-like (DNA-binding domain)"/>
    <property type="match status" value="1"/>
</dbReference>
<feature type="compositionally biased region" description="Pro residues" evidence="19">
    <location>
        <begin position="119"/>
        <end position="128"/>
    </location>
</feature>
<keyword evidence="7" id="KW-0862">Zinc</keyword>
<evidence type="ECO:0000256" key="9">
    <source>
        <dbReference type="ARBA" id="ARBA00022943"/>
    </source>
</evidence>
<dbReference type="Pfam" id="PF00320">
    <property type="entry name" value="GATA"/>
    <property type="match status" value="1"/>
</dbReference>
<evidence type="ECO:0000256" key="3">
    <source>
        <dbReference type="ARBA" id="ARBA00022491"/>
    </source>
</evidence>
<evidence type="ECO:0000256" key="5">
    <source>
        <dbReference type="ARBA" id="ARBA00022771"/>
    </source>
</evidence>